<dbReference type="GO" id="GO:0050220">
    <property type="term" value="F:prostaglandin-E synthase activity"/>
    <property type="evidence" value="ECO:0007669"/>
    <property type="project" value="TreeGrafter"/>
</dbReference>
<dbReference type="AlphaFoldDB" id="A0AAD7LZ43"/>
<sequence length="77" mass="9031">MVCYKVPILTFDGEQMVDSSGLAFVFLPYLTYSDIIDKLIKRIDPDYDLNGNEEKKWSGCVDNHLVHIFSQKVYQYY</sequence>
<dbReference type="PANTHER" id="PTHR12782">
    <property type="entry name" value="MICROSOMAL PROSTAGLANDIN E SYNTHASE-2"/>
    <property type="match status" value="1"/>
</dbReference>
<organism evidence="1 2">
    <name type="scientific">Quillaja saponaria</name>
    <name type="common">Soap bark tree</name>
    <dbReference type="NCBI Taxonomy" id="32244"/>
    <lineage>
        <taxon>Eukaryota</taxon>
        <taxon>Viridiplantae</taxon>
        <taxon>Streptophyta</taxon>
        <taxon>Embryophyta</taxon>
        <taxon>Tracheophyta</taxon>
        <taxon>Spermatophyta</taxon>
        <taxon>Magnoliopsida</taxon>
        <taxon>eudicotyledons</taxon>
        <taxon>Gunneridae</taxon>
        <taxon>Pentapetalae</taxon>
        <taxon>rosids</taxon>
        <taxon>fabids</taxon>
        <taxon>Fabales</taxon>
        <taxon>Quillajaceae</taxon>
        <taxon>Quillaja</taxon>
    </lineage>
</organism>
<dbReference type="EMBL" id="JARAOO010000006">
    <property type="protein sequence ID" value="KAJ7966893.1"/>
    <property type="molecule type" value="Genomic_DNA"/>
</dbReference>
<evidence type="ECO:0000313" key="1">
    <source>
        <dbReference type="EMBL" id="KAJ7966893.1"/>
    </source>
</evidence>
<protein>
    <submittedName>
        <fullName evidence="1">Prostaglandin E synthase 2</fullName>
    </submittedName>
</protein>
<dbReference type="Proteomes" id="UP001163823">
    <property type="component" value="Chromosome 6"/>
</dbReference>
<accession>A0AAD7LZ43</accession>
<evidence type="ECO:0000313" key="2">
    <source>
        <dbReference type="Proteomes" id="UP001163823"/>
    </source>
</evidence>
<proteinExistence type="predicted"/>
<dbReference type="PANTHER" id="PTHR12782:SF11">
    <property type="entry name" value="PROSTAGLANDIN E SYNTHASE 2"/>
    <property type="match status" value="1"/>
</dbReference>
<dbReference type="GO" id="GO:0005739">
    <property type="term" value="C:mitochondrion"/>
    <property type="evidence" value="ECO:0007669"/>
    <property type="project" value="TreeGrafter"/>
</dbReference>
<keyword evidence="2" id="KW-1185">Reference proteome</keyword>
<gene>
    <name evidence="1" type="ORF">O6P43_016294</name>
</gene>
<comment type="caution">
    <text evidence="1">The sequence shown here is derived from an EMBL/GenBank/DDBJ whole genome shotgun (WGS) entry which is preliminary data.</text>
</comment>
<name>A0AAD7LZ43_QUISA</name>
<reference evidence="1" key="1">
    <citation type="journal article" date="2023" name="Science">
        <title>Elucidation of the pathway for biosynthesis of saponin adjuvants from the soapbark tree.</title>
        <authorList>
            <person name="Reed J."/>
            <person name="Orme A."/>
            <person name="El-Demerdash A."/>
            <person name="Owen C."/>
            <person name="Martin L.B.B."/>
            <person name="Misra R.C."/>
            <person name="Kikuchi S."/>
            <person name="Rejzek M."/>
            <person name="Martin A.C."/>
            <person name="Harkess A."/>
            <person name="Leebens-Mack J."/>
            <person name="Louveau T."/>
            <person name="Stephenson M.J."/>
            <person name="Osbourn A."/>
        </authorList>
    </citation>
    <scope>NUCLEOTIDE SEQUENCE</scope>
    <source>
        <strain evidence="1">S10</strain>
    </source>
</reference>
<dbReference type="KEGG" id="qsa:O6P43_016294"/>